<proteinExistence type="predicted"/>
<gene>
    <name evidence="1" type="ORF">LCGC14_2707840</name>
</gene>
<feature type="non-terminal residue" evidence="1">
    <location>
        <position position="1"/>
    </location>
</feature>
<organism evidence="1">
    <name type="scientific">marine sediment metagenome</name>
    <dbReference type="NCBI Taxonomy" id="412755"/>
    <lineage>
        <taxon>unclassified sequences</taxon>
        <taxon>metagenomes</taxon>
        <taxon>ecological metagenomes</taxon>
    </lineage>
</organism>
<sequence length="29" mass="3603">LNEKALEIYDFVSIFFNKLKLFLRKQKKE</sequence>
<protein>
    <submittedName>
        <fullName evidence="1">Uncharacterized protein</fullName>
    </submittedName>
</protein>
<accession>A0A0F9A1J8</accession>
<name>A0A0F9A1J8_9ZZZZ</name>
<dbReference type="EMBL" id="LAZR01048430">
    <property type="protein sequence ID" value="KKK91945.1"/>
    <property type="molecule type" value="Genomic_DNA"/>
</dbReference>
<reference evidence="1" key="1">
    <citation type="journal article" date="2015" name="Nature">
        <title>Complex archaea that bridge the gap between prokaryotes and eukaryotes.</title>
        <authorList>
            <person name="Spang A."/>
            <person name="Saw J.H."/>
            <person name="Jorgensen S.L."/>
            <person name="Zaremba-Niedzwiedzka K."/>
            <person name="Martijn J."/>
            <person name="Lind A.E."/>
            <person name="van Eijk R."/>
            <person name="Schleper C."/>
            <person name="Guy L."/>
            <person name="Ettema T.J."/>
        </authorList>
    </citation>
    <scope>NUCLEOTIDE SEQUENCE</scope>
</reference>
<dbReference type="AlphaFoldDB" id="A0A0F9A1J8"/>
<comment type="caution">
    <text evidence="1">The sequence shown here is derived from an EMBL/GenBank/DDBJ whole genome shotgun (WGS) entry which is preliminary data.</text>
</comment>
<evidence type="ECO:0000313" key="1">
    <source>
        <dbReference type="EMBL" id="KKK91945.1"/>
    </source>
</evidence>